<evidence type="ECO:0000256" key="1">
    <source>
        <dbReference type="SAM" id="MobiDB-lite"/>
    </source>
</evidence>
<dbReference type="InParanoid" id="A0A2I4CIN7"/>
<evidence type="ECO:0000313" key="4">
    <source>
        <dbReference type="RefSeq" id="XP_013879855.1"/>
    </source>
</evidence>
<evidence type="ECO:0000256" key="2">
    <source>
        <dbReference type="SAM" id="SignalP"/>
    </source>
</evidence>
<feature type="chain" id="PRO_5014167277" evidence="2">
    <location>
        <begin position="23"/>
        <end position="270"/>
    </location>
</feature>
<proteinExistence type="predicted"/>
<dbReference type="AlphaFoldDB" id="A0A2I4CIN7"/>
<protein>
    <submittedName>
        <fullName evidence="4">Uncharacterized protein LOC106529065</fullName>
    </submittedName>
</protein>
<feature type="signal peptide" evidence="2">
    <location>
        <begin position="1"/>
        <end position="22"/>
    </location>
</feature>
<keyword evidence="3" id="KW-1185">Reference proteome</keyword>
<gene>
    <name evidence="4" type="primary">LOC106529065</name>
</gene>
<dbReference type="Proteomes" id="UP000192220">
    <property type="component" value="Unplaced"/>
</dbReference>
<feature type="region of interest" description="Disordered" evidence="1">
    <location>
        <begin position="244"/>
        <end position="270"/>
    </location>
</feature>
<reference evidence="4" key="1">
    <citation type="submission" date="2025-08" db="UniProtKB">
        <authorList>
            <consortium name="RefSeq"/>
        </authorList>
    </citation>
    <scope>IDENTIFICATION</scope>
</reference>
<feature type="non-terminal residue" evidence="4">
    <location>
        <position position="270"/>
    </location>
</feature>
<keyword evidence="2" id="KW-0732">Signal</keyword>
<sequence length="270" mass="29815">MAVCVSICAILVLGYMQHTGLCATGSCDHAGAKIYPTPIIGFMGVSVQLVGFLTNPNDMFFHNDRPRWAGELSYQTHKSEEDEGYVVTIRYPSCTDAGRYCIGGVSFMLEMRPHYGDTYNNDGVLMYSAQTPDVSIPLINTIKISKLEKIGYTKVWDVENQLLDPNCVLVNDKFTGCGDTPEYYLYDVQELPGMDCSTGVIPEPNLPPRLHVLEHIDTRVELPDIEDDLAAILESVRMFDKSANSASMTSTPPLTLPYNKTDNPVGVQDG</sequence>
<name>A0A2I4CIN7_AUSLI</name>
<feature type="compositionally biased region" description="Polar residues" evidence="1">
    <location>
        <begin position="244"/>
        <end position="262"/>
    </location>
</feature>
<organism evidence="3 4">
    <name type="scientific">Austrofundulus limnaeus</name>
    <name type="common">Annual killifish</name>
    <dbReference type="NCBI Taxonomy" id="52670"/>
    <lineage>
        <taxon>Eukaryota</taxon>
        <taxon>Metazoa</taxon>
        <taxon>Chordata</taxon>
        <taxon>Craniata</taxon>
        <taxon>Vertebrata</taxon>
        <taxon>Euteleostomi</taxon>
        <taxon>Actinopterygii</taxon>
        <taxon>Neopterygii</taxon>
        <taxon>Teleostei</taxon>
        <taxon>Neoteleostei</taxon>
        <taxon>Acanthomorphata</taxon>
        <taxon>Ovalentaria</taxon>
        <taxon>Atherinomorphae</taxon>
        <taxon>Cyprinodontiformes</taxon>
        <taxon>Rivulidae</taxon>
        <taxon>Austrofundulus</taxon>
    </lineage>
</organism>
<accession>A0A2I4CIN7</accession>
<dbReference type="GeneID" id="106529065"/>
<dbReference type="RefSeq" id="XP_013879855.1">
    <property type="nucleotide sequence ID" value="XM_014024401.1"/>
</dbReference>
<evidence type="ECO:0000313" key="3">
    <source>
        <dbReference type="Proteomes" id="UP000192220"/>
    </source>
</evidence>
<dbReference type="KEGG" id="alim:106529065"/>